<dbReference type="EMBL" id="FNDW01000004">
    <property type="protein sequence ID" value="SDI15743.1"/>
    <property type="molecule type" value="Genomic_DNA"/>
</dbReference>
<feature type="domain" description="NAD-dependent epimerase/dehydratase" evidence="2">
    <location>
        <begin position="4"/>
        <end position="138"/>
    </location>
</feature>
<dbReference type="InterPro" id="IPR036291">
    <property type="entry name" value="NAD(P)-bd_dom_sf"/>
</dbReference>
<evidence type="ECO:0000259" key="2">
    <source>
        <dbReference type="Pfam" id="PF01370"/>
    </source>
</evidence>
<reference evidence="4" key="1">
    <citation type="submission" date="2016-10" db="EMBL/GenBank/DDBJ databases">
        <authorList>
            <person name="Varghese N."/>
            <person name="Submissions S."/>
        </authorList>
    </citation>
    <scope>NUCLEOTIDE SEQUENCE [LARGE SCALE GENOMIC DNA]</scope>
    <source>
        <strain evidence="4">DSM 17071</strain>
    </source>
</reference>
<dbReference type="Proteomes" id="UP000198869">
    <property type="component" value="Unassembled WGS sequence"/>
</dbReference>
<dbReference type="PRINTS" id="PR01713">
    <property type="entry name" value="NUCEPIMERASE"/>
</dbReference>
<organism evidence="3 4">
    <name type="scientific">Chryseobacterium taeanense</name>
    <dbReference type="NCBI Taxonomy" id="311334"/>
    <lineage>
        <taxon>Bacteria</taxon>
        <taxon>Pseudomonadati</taxon>
        <taxon>Bacteroidota</taxon>
        <taxon>Flavobacteriia</taxon>
        <taxon>Flavobacteriales</taxon>
        <taxon>Weeksellaceae</taxon>
        <taxon>Chryseobacterium group</taxon>
        <taxon>Chryseobacterium</taxon>
    </lineage>
</organism>
<dbReference type="Gene3D" id="3.40.50.720">
    <property type="entry name" value="NAD(P)-binding Rossmann-like Domain"/>
    <property type="match status" value="1"/>
</dbReference>
<protein>
    <submittedName>
        <fullName evidence="3">dTDP-L-rhamnose 4-epimerase</fullName>
    </submittedName>
</protein>
<gene>
    <name evidence="3" type="ORF">SAMN05421846_104277</name>
</gene>
<dbReference type="OrthoDB" id="8967463at2"/>
<feature type="domain" description="NAD-dependent epimerase/dehydratase" evidence="2">
    <location>
        <begin position="164"/>
        <end position="285"/>
    </location>
</feature>
<dbReference type="AlphaFoldDB" id="A0A1G8IA40"/>
<name>A0A1G8IA40_9FLAO</name>
<accession>A0A1G8IA40</accession>
<dbReference type="RefSeq" id="WP_089857078.1">
    <property type="nucleotide sequence ID" value="NZ_FNDW01000004.1"/>
</dbReference>
<dbReference type="InterPro" id="IPR001509">
    <property type="entry name" value="Epimerase_deHydtase"/>
</dbReference>
<dbReference type="STRING" id="311334.SAMN05421846_104277"/>
<evidence type="ECO:0000256" key="1">
    <source>
        <dbReference type="ARBA" id="ARBA00007637"/>
    </source>
</evidence>
<keyword evidence="4" id="KW-1185">Reference proteome</keyword>
<sequence>MQKILITGGAGFIGSKLSLELKRKGYDVTVMDNLSCQIHGDNPEEDSPLYKSILGKVNFIKGDVVNFQDWEKAIEGQEVIVHLAAETGTGQSMYQIEKYTEVNVSGTAMMLDLLVNKPHSVKKVVIASSRAVYGEGKYLHPELGLIYPKPRNVEEMRNGIFEIIYPDGQMLRALPTDEESKIHPTSIYGITKYAQEQMVMTACSSMGVAPVAVRFQNVYGEGQSLLNPYTGILSIFSSQILNGNDINVFEDGNESRDFIHVNDAVEATVKCIENDAANGEIFNVGTGVSTSVTTVAENLKKFYQIDFEINISGQFRLGDIRHNFADISKIKSKLNFKPQISFEEGMSKFTNWVLQQNIQDVKFKESLDEMKVKGLLK</sequence>
<proteinExistence type="inferred from homology"/>
<evidence type="ECO:0000313" key="3">
    <source>
        <dbReference type="EMBL" id="SDI15743.1"/>
    </source>
</evidence>
<dbReference type="Pfam" id="PF01370">
    <property type="entry name" value="Epimerase"/>
    <property type="match status" value="2"/>
</dbReference>
<dbReference type="SUPFAM" id="SSF51735">
    <property type="entry name" value="NAD(P)-binding Rossmann-fold domains"/>
    <property type="match status" value="1"/>
</dbReference>
<dbReference type="PANTHER" id="PTHR43000">
    <property type="entry name" value="DTDP-D-GLUCOSE 4,6-DEHYDRATASE-RELATED"/>
    <property type="match status" value="1"/>
</dbReference>
<evidence type="ECO:0000313" key="4">
    <source>
        <dbReference type="Proteomes" id="UP000198869"/>
    </source>
</evidence>
<comment type="similarity">
    <text evidence="1">Belongs to the NAD(P)-dependent epimerase/dehydratase family.</text>
</comment>